<dbReference type="PANTHER" id="PTHR43903">
    <property type="entry name" value="NEUROLIGIN"/>
    <property type="match status" value="1"/>
</dbReference>
<evidence type="ECO:0000259" key="3">
    <source>
        <dbReference type="Pfam" id="PF00135"/>
    </source>
</evidence>
<feature type="signal peptide" evidence="2">
    <location>
        <begin position="1"/>
        <end position="24"/>
    </location>
</feature>
<dbReference type="Gene3D" id="3.40.50.1820">
    <property type="entry name" value="alpha/beta hydrolase"/>
    <property type="match status" value="1"/>
</dbReference>
<evidence type="ECO:0000256" key="1">
    <source>
        <dbReference type="ARBA" id="ARBA00005964"/>
    </source>
</evidence>
<dbReference type="Pfam" id="PF00135">
    <property type="entry name" value="COesterase"/>
    <property type="match status" value="1"/>
</dbReference>
<accession>A0AAN9G3P6</accession>
<organism evidence="4 5">
    <name type="scientific">Littorina saxatilis</name>
    <dbReference type="NCBI Taxonomy" id="31220"/>
    <lineage>
        <taxon>Eukaryota</taxon>
        <taxon>Metazoa</taxon>
        <taxon>Spiralia</taxon>
        <taxon>Lophotrochozoa</taxon>
        <taxon>Mollusca</taxon>
        <taxon>Gastropoda</taxon>
        <taxon>Caenogastropoda</taxon>
        <taxon>Littorinimorpha</taxon>
        <taxon>Littorinoidea</taxon>
        <taxon>Littorinidae</taxon>
        <taxon>Littorina</taxon>
    </lineage>
</organism>
<comment type="similarity">
    <text evidence="1">Belongs to the type-B carboxylesterase/lipase family.</text>
</comment>
<keyword evidence="2" id="KW-0732">Signal</keyword>
<dbReference type="EMBL" id="JBAMIC010000019">
    <property type="protein sequence ID" value="KAK7094111.1"/>
    <property type="molecule type" value="Genomic_DNA"/>
</dbReference>
<keyword evidence="5" id="KW-1185">Reference proteome</keyword>
<reference evidence="4 5" key="1">
    <citation type="submission" date="2024-02" db="EMBL/GenBank/DDBJ databases">
        <title>Chromosome-scale genome assembly of the rough periwinkle Littorina saxatilis.</title>
        <authorList>
            <person name="De Jode A."/>
            <person name="Faria R."/>
            <person name="Formenti G."/>
            <person name="Sims Y."/>
            <person name="Smith T.P."/>
            <person name="Tracey A."/>
            <person name="Wood J.M.D."/>
            <person name="Zagrodzka Z.B."/>
            <person name="Johannesson K."/>
            <person name="Butlin R.K."/>
            <person name="Leder E.H."/>
        </authorList>
    </citation>
    <scope>NUCLEOTIDE SEQUENCE [LARGE SCALE GENOMIC DNA]</scope>
    <source>
        <strain evidence="4">Snail1</strain>
        <tissue evidence="4">Muscle</tissue>
    </source>
</reference>
<evidence type="ECO:0000313" key="5">
    <source>
        <dbReference type="Proteomes" id="UP001374579"/>
    </source>
</evidence>
<sequence>MSALVLNLNALLLILNLGWGLAAASMPIIPAPWGKISGTNVTSPGGQVYYSYLAIPYALPPVGQRRFARPVPHPGPAVGVVFEATSPGSVCPQLTPTMEMLVKEDCLTLDVHVPVGANGSNSVMVFIHGGNFVIGASPLYTPSELVTENDVIVVVIQYRLGILGFLSSGDDAASGNYGLLDQNLAIRWVRGNIRAFGGDEGSITLYGQAAGAASVGYHLLSPYSWGLFSRVILQSGTPLGSWALNKNPRETFTLVAKISGCEVAASSIGFAYYYRRVARRQQAEHERIVACLREMDFHQLLKFTSLPAHSLRSSDILPWAPVVDGDFIPRDPTDLLRDVNYLVRNDVISRDVMMGLNNQERAYLLPLTEGFKADLLTIDPSANLTQLDNLLNLDIDFLRGLLREELKYRYPGEFHADDKRLDVIAEVLEFSYIRPFLANETKVVTEDISETFGDIFFTIPAVKFLRDLMSSTQLAKGGVGRRYMYLYNHFPNRSDGEEMSGISHIEDIPYVFDANNFFPRDNFSAEDFAMGTTFRSFLSNFAKTGRPEISLNETDTGKEGTWPEFTSEKEEYLSLEPLPRVVEHLYAKRVGLWLDLVPTLVNSTRLVAAQGCASERSFSWK</sequence>
<dbReference type="AlphaFoldDB" id="A0AAN9G3P6"/>
<evidence type="ECO:0000256" key="2">
    <source>
        <dbReference type="SAM" id="SignalP"/>
    </source>
</evidence>
<comment type="caution">
    <text evidence="4">The sequence shown here is derived from an EMBL/GenBank/DDBJ whole genome shotgun (WGS) entry which is preliminary data.</text>
</comment>
<dbReference type="Proteomes" id="UP001374579">
    <property type="component" value="Unassembled WGS sequence"/>
</dbReference>
<name>A0AAN9G3P6_9CAEN</name>
<dbReference type="InterPro" id="IPR051093">
    <property type="entry name" value="Neuroligin/BSAL"/>
</dbReference>
<dbReference type="InterPro" id="IPR002018">
    <property type="entry name" value="CarbesteraseB"/>
</dbReference>
<gene>
    <name evidence="4" type="ORF">V1264_007776</name>
</gene>
<feature type="domain" description="Carboxylesterase type B" evidence="3">
    <location>
        <begin position="27"/>
        <end position="593"/>
    </location>
</feature>
<feature type="chain" id="PRO_5042816343" description="Carboxylesterase type B domain-containing protein" evidence="2">
    <location>
        <begin position="25"/>
        <end position="621"/>
    </location>
</feature>
<protein>
    <recommendedName>
        <fullName evidence="3">Carboxylesterase type B domain-containing protein</fullName>
    </recommendedName>
</protein>
<dbReference type="InterPro" id="IPR029058">
    <property type="entry name" value="AB_hydrolase_fold"/>
</dbReference>
<proteinExistence type="inferred from homology"/>
<evidence type="ECO:0000313" key="4">
    <source>
        <dbReference type="EMBL" id="KAK7094111.1"/>
    </source>
</evidence>
<dbReference type="SUPFAM" id="SSF53474">
    <property type="entry name" value="alpha/beta-Hydrolases"/>
    <property type="match status" value="1"/>
</dbReference>